<evidence type="ECO:0000256" key="1">
    <source>
        <dbReference type="ARBA" id="ARBA00004606"/>
    </source>
</evidence>
<organism evidence="11">
    <name type="scientific">Plutella xylostella</name>
    <name type="common">Diamondback moth</name>
    <name type="synonym">Plutella maculipennis</name>
    <dbReference type="NCBI Taxonomy" id="51655"/>
    <lineage>
        <taxon>Eukaryota</taxon>
        <taxon>Metazoa</taxon>
        <taxon>Ecdysozoa</taxon>
        <taxon>Arthropoda</taxon>
        <taxon>Hexapoda</taxon>
        <taxon>Insecta</taxon>
        <taxon>Pterygota</taxon>
        <taxon>Neoptera</taxon>
        <taxon>Endopterygota</taxon>
        <taxon>Lepidoptera</taxon>
        <taxon>Glossata</taxon>
        <taxon>Ditrysia</taxon>
        <taxon>Yponomeutoidea</taxon>
        <taxon>Plutellidae</taxon>
        <taxon>Plutella</taxon>
    </lineage>
</organism>
<evidence type="ECO:0000256" key="2">
    <source>
        <dbReference type="ARBA" id="ARBA00008661"/>
    </source>
</evidence>
<evidence type="ECO:0000256" key="9">
    <source>
        <dbReference type="ARBA" id="ARBA00037847"/>
    </source>
</evidence>
<dbReference type="AlphaFoldDB" id="A0A6S4HG67"/>
<evidence type="ECO:0000313" key="11">
    <source>
        <dbReference type="EMBL" id="AOP02512.1"/>
    </source>
</evidence>
<dbReference type="PANTHER" id="PTHR10811">
    <property type="entry name" value="FRINGE-RELATED"/>
    <property type="match status" value="1"/>
</dbReference>
<dbReference type="GO" id="GO:0016020">
    <property type="term" value="C:membrane"/>
    <property type="evidence" value="ECO:0007669"/>
    <property type="project" value="UniProtKB-SubCell"/>
</dbReference>
<accession>A0A6S4HG67</accession>
<evidence type="ECO:0000256" key="6">
    <source>
        <dbReference type="ARBA" id="ARBA00022968"/>
    </source>
</evidence>
<keyword evidence="6" id="KW-0735">Signal-anchor</keyword>
<dbReference type="GO" id="GO:0016757">
    <property type="term" value="F:glycosyltransferase activity"/>
    <property type="evidence" value="ECO:0007669"/>
    <property type="project" value="UniProtKB-KW"/>
</dbReference>
<evidence type="ECO:0000256" key="3">
    <source>
        <dbReference type="ARBA" id="ARBA00022676"/>
    </source>
</evidence>
<dbReference type="GO" id="GO:0012505">
    <property type="term" value="C:endomembrane system"/>
    <property type="evidence" value="ECO:0007669"/>
    <property type="project" value="UniProtKB-SubCell"/>
</dbReference>
<proteinExistence type="evidence at transcript level"/>
<sequence length="345" mass="39549">MKGLSRIKSAVALLAIGYCSFLVYQGGVSSNLILQVSRPAAVQFDEDANLVERTESVVTKNASGKESVDKSVNSESEQNKNITLDDIFIGVKTTRYNQKSRLPVILKTWFQLAKNQTWFFTDIDNPLHQNQTNGHMVDTKCSPLHERQHLCCKTAVEYDHFINSGKKWFCHFDDDNYVNVPRLVEELRKYDPMRPWYLGRTSVFNPMLYPENETESGEVFWFATFGAGMCMSRSLALQILPVTGGGRFISICNKLRYPDDVTMGYIVGRYGKVGLTVVPQFHSHYEELRFLPADSLREQLSLSYELQNRKGRNVLDVPGFNTVYDPTRFMSLHCFLFPNEKFCPR</sequence>
<name>A0A6S4HG67_PLUXY</name>
<evidence type="ECO:0000259" key="10">
    <source>
        <dbReference type="Pfam" id="PF02434"/>
    </source>
</evidence>
<keyword evidence="4" id="KW-0808">Transferase</keyword>
<comment type="subcellular location">
    <subcellularLocation>
        <location evidence="9">Endomembrane system</location>
        <topology evidence="9">Single-pass membrane protein</topology>
    </subcellularLocation>
    <subcellularLocation>
        <location evidence="1">Membrane</location>
        <topology evidence="1">Single-pass type II membrane protein</topology>
    </subcellularLocation>
</comment>
<dbReference type="Pfam" id="PF02434">
    <property type="entry name" value="Fringe"/>
    <property type="match status" value="1"/>
</dbReference>
<evidence type="ECO:0000256" key="7">
    <source>
        <dbReference type="ARBA" id="ARBA00022989"/>
    </source>
</evidence>
<evidence type="ECO:0000256" key="5">
    <source>
        <dbReference type="ARBA" id="ARBA00022692"/>
    </source>
</evidence>
<dbReference type="InterPro" id="IPR003378">
    <property type="entry name" value="Fringe-like_glycosylTrfase"/>
</dbReference>
<protein>
    <submittedName>
        <fullName evidence="11">Fringe</fullName>
    </submittedName>
</protein>
<comment type="similarity">
    <text evidence="2">Belongs to the glycosyltransferase 31 family.</text>
</comment>
<dbReference type="Gene3D" id="3.90.550.50">
    <property type="match status" value="1"/>
</dbReference>
<keyword evidence="8" id="KW-0472">Membrane</keyword>
<feature type="domain" description="Fringe-like glycosyltransferase" evidence="10">
    <location>
        <begin position="81"/>
        <end position="328"/>
    </location>
</feature>
<reference evidence="11" key="1">
    <citation type="submission" date="2016-08" db="EMBL/GenBank/DDBJ databases">
        <title>Identification of finge in Plutella xylostella.</title>
        <authorList>
            <person name="Zhang Y.H."/>
            <person name="Zhang F."/>
            <person name="Wu G."/>
        </authorList>
    </citation>
    <scope>NUCLEOTIDE SEQUENCE</scope>
</reference>
<keyword evidence="5" id="KW-0812">Transmembrane</keyword>
<keyword evidence="3" id="KW-0328">Glycosyltransferase</keyword>
<evidence type="ECO:0000256" key="4">
    <source>
        <dbReference type="ARBA" id="ARBA00022679"/>
    </source>
</evidence>
<dbReference type="EMBL" id="KX657828">
    <property type="protein sequence ID" value="AOP02512.1"/>
    <property type="molecule type" value="mRNA"/>
</dbReference>
<evidence type="ECO:0000256" key="8">
    <source>
        <dbReference type="ARBA" id="ARBA00023136"/>
    </source>
</evidence>
<keyword evidence="7" id="KW-1133">Transmembrane helix</keyword>